<evidence type="ECO:0000256" key="5">
    <source>
        <dbReference type="SAM" id="SignalP"/>
    </source>
</evidence>
<evidence type="ECO:0000256" key="2">
    <source>
        <dbReference type="ARBA" id="ARBA00022692"/>
    </source>
</evidence>
<feature type="signal peptide" evidence="5">
    <location>
        <begin position="1"/>
        <end position="26"/>
    </location>
</feature>
<protein>
    <submittedName>
        <fullName evidence="6">Transmembrane protein, putative</fullName>
    </submittedName>
</protein>
<dbReference type="EMBL" id="CYKH01002196">
    <property type="protein sequence ID" value="CUG93792.1"/>
    <property type="molecule type" value="Genomic_DNA"/>
</dbReference>
<evidence type="ECO:0000313" key="6">
    <source>
        <dbReference type="EMBL" id="CUG93792.1"/>
    </source>
</evidence>
<name>A0A0S4JQK0_BODSA</name>
<keyword evidence="4" id="KW-0472">Membrane</keyword>
<feature type="chain" id="PRO_5006622589" evidence="5">
    <location>
        <begin position="27"/>
        <end position="1285"/>
    </location>
</feature>
<dbReference type="SMART" id="SM00303">
    <property type="entry name" value="GPS"/>
    <property type="match status" value="1"/>
</dbReference>
<keyword evidence="5" id="KW-0732">Signal</keyword>
<dbReference type="InterPro" id="IPR000203">
    <property type="entry name" value="GPS"/>
</dbReference>
<proteinExistence type="predicted"/>
<evidence type="ECO:0000313" key="7">
    <source>
        <dbReference type="Proteomes" id="UP000051952"/>
    </source>
</evidence>
<keyword evidence="2 6" id="KW-0812">Transmembrane</keyword>
<evidence type="ECO:0000256" key="3">
    <source>
        <dbReference type="ARBA" id="ARBA00022989"/>
    </source>
</evidence>
<keyword evidence="3" id="KW-1133">Transmembrane helix</keyword>
<reference evidence="7" key="1">
    <citation type="submission" date="2015-09" db="EMBL/GenBank/DDBJ databases">
        <authorList>
            <consortium name="Pathogen Informatics"/>
        </authorList>
    </citation>
    <scope>NUCLEOTIDE SEQUENCE [LARGE SCALE GENOMIC DNA]</scope>
    <source>
        <strain evidence="7">Lake Konstanz</strain>
    </source>
</reference>
<evidence type="ECO:0000256" key="1">
    <source>
        <dbReference type="ARBA" id="ARBA00004370"/>
    </source>
</evidence>
<organism evidence="6 7">
    <name type="scientific">Bodo saltans</name>
    <name type="common">Flagellated protozoan</name>
    <dbReference type="NCBI Taxonomy" id="75058"/>
    <lineage>
        <taxon>Eukaryota</taxon>
        <taxon>Discoba</taxon>
        <taxon>Euglenozoa</taxon>
        <taxon>Kinetoplastea</taxon>
        <taxon>Metakinetoplastina</taxon>
        <taxon>Eubodonida</taxon>
        <taxon>Bodonidae</taxon>
        <taxon>Bodo</taxon>
    </lineage>
</organism>
<dbReference type="VEuPathDB" id="TriTrypDB:BSAL_44800"/>
<dbReference type="Proteomes" id="UP000051952">
    <property type="component" value="Unassembled WGS sequence"/>
</dbReference>
<comment type="subcellular location">
    <subcellularLocation>
        <location evidence="1">Membrane</location>
    </subcellularLocation>
</comment>
<sequence>MHRRNAIVSAACLFAPSLLLAGAATGIDVNATTCPTTQSETMYFTTDVNWSCDANFDCLIAYGDCVNGTLQSNMSVVVKIGTETSVLQRCLGARATCVLNAALNSGCNGALKGAYPWFYSASNRTTTNVTTACVAGLCAELAGQSVSLSVSALNVACSFPNFTFPRPGNNNNSGGNGGNGGGDGLPQSPNCPNNTNSYFTNKPKNENCTAELVCETQWCNCNSFPLRSEHDCEFNVSALNQTTFERCAPQYMRCMANASLAMYVPNANTNSNTMTCASWSSWLVSDYANYYYSSQKASSSLVNACASLACNVEMYAFNHTGDVANLCLNAFSGLPTPPYNPNNNGGGNGGNGGQCMEQGTKLFDKLPAATCASVELCVRNLCSCVNGTYQGAGECKFPTNPAVAVMQRCMTTALNCVVNTALALYVPGTDATNPTVDACVRWSVPIAAAYKEYTTATNKQTTALYATCNATACKTLGDVSLLAATCAFSSVTAAATYQPPNACPFSCPDTTCARYLANCTCVANANLYNVSAQFVRALTSFDVTNPLSGLGFGTYRVLSGNCSTYDFNPYMRFGWVLSNSTNANVYSVNGSGVNVPALSMVPGATYTLTLTVRGLLDVTVTSVPWTITTVAPTPIVTITRNGAALRVSNGAATVLPAYVVDPFPGSSPTFIWACSVVSGSNACPSLTNQTIARLVIAAEAATGTFTFTFTYKAVSSSVNVTIVAGSIPTVRIVQTSVPVVAVPALYLPTQAVILTSVVTGGFANLTYSWTVNGVAAGSGKSFAVNASTLTASTAAQLTAATPVANTIVVRASVASDVSVYGESTIVVVVAPAYSLTVTVKKASDLSATSATGLTDTLQLTVTTDLASPAPYGLSSSYAFTFVADSTRPLKTVPTSVSTVATTQAPMPYSTTTGAVTVTFGAQLLLGGKVVSSATTTFSIVKPDPAAAAASQIAQVAAITDPTAAVAAAANIQTLMQTTTDPDTKKQLAVAAVALLANSVTDFSSQSPQQQAAIFETLSTAVGATSDATQLAEMKAKTLSLMTNALSSTSFDPANGATALTALASVGVKDSQAVISSLASIMANDPTLPVGEVRTLEAPGVVIATRKQSASSLGGVSVAGGTSTLSIAAGFTLPGVSDDSVVSIAQATYTTNPFGSNNGQNPNGGISSIDFNVDGSVANVTGLTTPLEIGLSGVCGSSVCRYWDEDQLVWSAAGVTTVIVNGVVTCRTTHLTAFASFGAVVRSGRCRVCCRGPRGAADPGRCVGTERCRRTFFTCRLMYVTFCCCL</sequence>
<keyword evidence="7" id="KW-1185">Reference proteome</keyword>
<dbReference type="GO" id="GO:0016020">
    <property type="term" value="C:membrane"/>
    <property type="evidence" value="ECO:0007669"/>
    <property type="project" value="UniProtKB-SubCell"/>
</dbReference>
<accession>A0A0S4JQK0</accession>
<gene>
    <name evidence="6" type="ORF">BSAL_44800</name>
</gene>
<evidence type="ECO:0000256" key="4">
    <source>
        <dbReference type="ARBA" id="ARBA00023136"/>
    </source>
</evidence>